<dbReference type="Pfam" id="PF05678">
    <property type="entry name" value="VQ"/>
    <property type="match status" value="1"/>
</dbReference>
<evidence type="ECO:0000313" key="3">
    <source>
        <dbReference type="Proteomes" id="UP000326396"/>
    </source>
</evidence>
<reference evidence="2 3" key="1">
    <citation type="submission" date="2019-05" db="EMBL/GenBank/DDBJ databases">
        <title>Mikania micrantha, genome provides insights into the molecular mechanism of rapid growth.</title>
        <authorList>
            <person name="Liu B."/>
        </authorList>
    </citation>
    <scope>NUCLEOTIDE SEQUENCE [LARGE SCALE GENOMIC DNA]</scope>
    <source>
        <strain evidence="2">NLD-2019</strain>
        <tissue evidence="2">Leaf</tissue>
    </source>
</reference>
<dbReference type="EMBL" id="SZYD01002046">
    <property type="protein sequence ID" value="KAD0020789.1"/>
    <property type="molecule type" value="Genomic_DNA"/>
</dbReference>
<dbReference type="InterPro" id="IPR008889">
    <property type="entry name" value="VQ"/>
</dbReference>
<gene>
    <name evidence="2" type="ORF">E3N88_44915</name>
</gene>
<organism evidence="2 3">
    <name type="scientific">Mikania micrantha</name>
    <name type="common">bitter vine</name>
    <dbReference type="NCBI Taxonomy" id="192012"/>
    <lineage>
        <taxon>Eukaryota</taxon>
        <taxon>Viridiplantae</taxon>
        <taxon>Streptophyta</taxon>
        <taxon>Embryophyta</taxon>
        <taxon>Tracheophyta</taxon>
        <taxon>Spermatophyta</taxon>
        <taxon>Magnoliopsida</taxon>
        <taxon>eudicotyledons</taxon>
        <taxon>Gunneridae</taxon>
        <taxon>Pentapetalae</taxon>
        <taxon>asterids</taxon>
        <taxon>campanulids</taxon>
        <taxon>Asterales</taxon>
        <taxon>Asteraceae</taxon>
        <taxon>Asteroideae</taxon>
        <taxon>Heliantheae alliance</taxon>
        <taxon>Eupatorieae</taxon>
        <taxon>Mikania</taxon>
    </lineage>
</organism>
<comment type="caution">
    <text evidence="2">The sequence shown here is derived from an EMBL/GenBank/DDBJ whole genome shotgun (WGS) entry which is preliminary data.</text>
</comment>
<dbReference type="OrthoDB" id="1518325at2759"/>
<name>A0A5N6LAY8_9ASTR</name>
<proteinExistence type="predicted"/>
<keyword evidence="3" id="KW-1185">Reference proteome</keyword>
<protein>
    <recommendedName>
        <fullName evidence="1">VQ domain-containing protein</fullName>
    </recommendedName>
</protein>
<dbReference type="PANTHER" id="PTHR33143">
    <property type="entry name" value="F16F4.1 PROTEIN-RELATED"/>
    <property type="match status" value="1"/>
</dbReference>
<dbReference type="PANTHER" id="PTHR33143:SF63">
    <property type="entry name" value="F16F4.1 PROTEIN"/>
    <property type="match status" value="1"/>
</dbReference>
<evidence type="ECO:0000313" key="2">
    <source>
        <dbReference type="EMBL" id="KAD0020789.1"/>
    </source>
</evidence>
<sequence length="91" mass="9922">MNMSSTTTAATTAIIAAAMQLEGLHGPKPTPALMINKNSSKIFKKHSIFKSPVNVVYLKSPEVVHVSPHEFMTTVQRLTGKPFSSSSHQDR</sequence>
<dbReference type="InterPro" id="IPR039607">
    <property type="entry name" value="VQ_8/17/18/20/21/25"/>
</dbReference>
<evidence type="ECO:0000259" key="1">
    <source>
        <dbReference type="Pfam" id="PF05678"/>
    </source>
</evidence>
<dbReference type="GO" id="GO:0005634">
    <property type="term" value="C:nucleus"/>
    <property type="evidence" value="ECO:0007669"/>
    <property type="project" value="TreeGrafter"/>
</dbReference>
<dbReference type="Proteomes" id="UP000326396">
    <property type="component" value="Unassembled WGS sequence"/>
</dbReference>
<accession>A0A5N6LAY8</accession>
<dbReference type="AlphaFoldDB" id="A0A5N6LAY8"/>
<feature type="domain" description="VQ" evidence="1">
    <location>
        <begin position="60"/>
        <end position="82"/>
    </location>
</feature>